<evidence type="ECO:0000313" key="3">
    <source>
        <dbReference type="EMBL" id="SVB67657.1"/>
    </source>
</evidence>
<dbReference type="AlphaFoldDB" id="A0A382FZG3"/>
<dbReference type="Gene3D" id="3.10.310.30">
    <property type="match status" value="1"/>
</dbReference>
<dbReference type="InterPro" id="IPR001667">
    <property type="entry name" value="DDH_dom"/>
</dbReference>
<evidence type="ECO:0000259" key="1">
    <source>
        <dbReference type="Pfam" id="PF01368"/>
    </source>
</evidence>
<dbReference type="InterPro" id="IPR003156">
    <property type="entry name" value="DHHA1_dom"/>
</dbReference>
<feature type="domain" description="DHHA1" evidence="2">
    <location>
        <begin position="250"/>
        <end position="326"/>
    </location>
</feature>
<dbReference type="InterPro" id="IPR038763">
    <property type="entry name" value="DHH_sf"/>
</dbReference>
<evidence type="ECO:0000259" key="2">
    <source>
        <dbReference type="Pfam" id="PF02272"/>
    </source>
</evidence>
<dbReference type="SUPFAM" id="SSF64182">
    <property type="entry name" value="DHH phosphoesterases"/>
    <property type="match status" value="1"/>
</dbReference>
<dbReference type="EMBL" id="UINC01052385">
    <property type="protein sequence ID" value="SVB67657.1"/>
    <property type="molecule type" value="Genomic_DNA"/>
</dbReference>
<accession>A0A382FZG3</accession>
<dbReference type="PANTHER" id="PTHR47618:SF1">
    <property type="entry name" value="BIFUNCTIONAL OLIGORIBONUCLEASE AND PAP PHOSPHATASE NRNA"/>
    <property type="match status" value="1"/>
</dbReference>
<dbReference type="Pfam" id="PF01368">
    <property type="entry name" value="DHH"/>
    <property type="match status" value="1"/>
</dbReference>
<organism evidence="3">
    <name type="scientific">marine metagenome</name>
    <dbReference type="NCBI Taxonomy" id="408172"/>
    <lineage>
        <taxon>unclassified sequences</taxon>
        <taxon>metagenomes</taxon>
        <taxon>ecological metagenomes</taxon>
    </lineage>
</organism>
<feature type="domain" description="DDH" evidence="1">
    <location>
        <begin position="24"/>
        <end position="173"/>
    </location>
</feature>
<dbReference type="Gene3D" id="3.90.1640.10">
    <property type="entry name" value="inorganic pyrophosphatase (n-terminal core)"/>
    <property type="match status" value="1"/>
</dbReference>
<reference evidence="3" key="1">
    <citation type="submission" date="2018-05" db="EMBL/GenBank/DDBJ databases">
        <authorList>
            <person name="Lanie J.A."/>
            <person name="Ng W.-L."/>
            <person name="Kazmierczak K.M."/>
            <person name="Andrzejewski T.M."/>
            <person name="Davidsen T.M."/>
            <person name="Wayne K.J."/>
            <person name="Tettelin H."/>
            <person name="Glass J.I."/>
            <person name="Rusch D."/>
            <person name="Podicherti R."/>
            <person name="Tsui H.-C.T."/>
            <person name="Winkler M.E."/>
        </authorList>
    </citation>
    <scope>NUCLEOTIDE SEQUENCE</scope>
</reference>
<name>A0A382FZG3_9ZZZZ</name>
<dbReference type="PANTHER" id="PTHR47618">
    <property type="entry name" value="BIFUNCTIONAL OLIGORIBONUCLEASE AND PAP PHOSPHATASE NRNA"/>
    <property type="match status" value="1"/>
</dbReference>
<dbReference type="GO" id="GO:0003676">
    <property type="term" value="F:nucleic acid binding"/>
    <property type="evidence" value="ECO:0007669"/>
    <property type="project" value="InterPro"/>
</dbReference>
<proteinExistence type="predicted"/>
<sequence>MSSNNYKNNRWSAIKDLLDGAENVILSTHMNPDGDGLGSQLAMAHYLESHGKTATILNPSPVPEDLHFMMEYTDFRHYDRENHNNYLARADLAIIFDIGDYGRLGYLGEDLLECKMKTISIDHHPHEEPNGFSHSVHDVSACATGYLIYDFLKFANGSDLNISENVANGLYVALMTDTGSFRFNNTDARAHEMASDLIRSGVKPYDLYQQVYESMPMEKVKLLGTVLEDIHLSAAGRLAWFTITREMIKDAGASSGHVGGFTDNVRSVKGVEVAVMIHEIADNKTRLNFRSKGKVKIDGLARQFGGGGHPFAAGAVVKQSLVTTREAIIPATVSEIEEQLGEGS</sequence>
<protein>
    <recommendedName>
        <fullName evidence="4">DDH domain-containing protein</fullName>
    </recommendedName>
</protein>
<gene>
    <name evidence="3" type="ORF">METZ01_LOCUS220511</name>
</gene>
<evidence type="ECO:0008006" key="4">
    <source>
        <dbReference type="Google" id="ProtNLM"/>
    </source>
</evidence>
<dbReference type="Pfam" id="PF02272">
    <property type="entry name" value="DHHA1"/>
    <property type="match status" value="1"/>
</dbReference>
<dbReference type="InterPro" id="IPR051319">
    <property type="entry name" value="Oligoribo/pAp-PDE_c-di-AMP_PDE"/>
</dbReference>